<evidence type="ECO:0000256" key="11">
    <source>
        <dbReference type="ARBA" id="ARBA00023136"/>
    </source>
</evidence>
<keyword evidence="8" id="KW-0130">Cell adhesion</keyword>
<dbReference type="AlphaFoldDB" id="A0A672KK39"/>
<dbReference type="InterPro" id="IPR051116">
    <property type="entry name" value="Surface_Rcpt/Adhesion_Mol"/>
</dbReference>
<dbReference type="SMART" id="SM00409">
    <property type="entry name" value="IG"/>
    <property type="match status" value="3"/>
</dbReference>
<keyword evidence="10" id="KW-1064">Adaptive immunity</keyword>
<keyword evidence="13" id="KW-0325">Glycoprotein</keyword>
<feature type="domain" description="Ig-like" evidence="18">
    <location>
        <begin position="202"/>
        <end position="300"/>
    </location>
</feature>
<dbReference type="OMA" id="CRITHET"/>
<keyword evidence="20" id="KW-1185">Reference proteome</keyword>
<keyword evidence="14" id="KW-0966">Cell projection</keyword>
<evidence type="ECO:0000256" key="2">
    <source>
        <dbReference type="ARBA" id="ARBA00004279"/>
    </source>
</evidence>
<sequence length="635" mass="69235">MGRDLLANPPLLSTARPDFTCDLSTEQPPDPFNALNQRVLSILCPTTSDVGYISLLKISSDYKGEPGFSIRMRSVISLLGAFIAAAVFQTGSCVETVIGLYGETIEVPCNNGNNKPDGLIFTKWKYVKDDGSPGDLLVKQAQKDEATVSATDGYKSRVSIAANSSLLITQGSLTDQRVFTCMVVSLTNLKEHSVEVKVYKKPSAPVIKNKAKELENGKLTQLGECVAESANPAAYLIWMKNNQPLVDDGKTIIITSAITKDPATGLSSTSSRLQYTASKEDVESQFTCTANHVMGPDQVSAPETFPIHYPTEKVSLQVVSQSPIREGDDVTLKCQADGNPPPTSFNFNIKGKKVTVTDKDVYTLTGITRADTGVYKCSLLDNDVMESTQMVTVSFLDVSLTPTGKVLKSLGEKLEVSLEKNASTEAKVTWSKDNRKLDELPEFSKLTYSDAGLYVCDVSIEGIKRSLSFELTVEGGPNIMSLTKRRSNDGKHKILTCEAEGSPKPDVQWSVNGTNDETSYFNGKATYKLTVVPSKNLTVSCHVTNKLGFDSRNISVFSLFEEHKSKPEKNEDGAEQAKVIVGVMVGLFLAAALVGLIYWLYIKKTRQGTWKTGEKETGTSEESKKLEENNHKADV</sequence>
<dbReference type="GO" id="GO:0007155">
    <property type="term" value="P:cell adhesion"/>
    <property type="evidence" value="ECO:0007669"/>
    <property type="project" value="UniProtKB-KW"/>
</dbReference>
<protein>
    <submittedName>
        <fullName evidence="19">CD166 antigen homolog</fullName>
    </submittedName>
</protein>
<dbReference type="InterPro" id="IPR013783">
    <property type="entry name" value="Ig-like_fold"/>
</dbReference>
<dbReference type="GO" id="GO:0030425">
    <property type="term" value="C:dendrite"/>
    <property type="evidence" value="ECO:0007669"/>
    <property type="project" value="UniProtKB-SubCell"/>
</dbReference>
<dbReference type="PROSITE" id="PS50835">
    <property type="entry name" value="IG_LIKE"/>
    <property type="match status" value="4"/>
</dbReference>
<dbReference type="InterPro" id="IPR003598">
    <property type="entry name" value="Ig_sub2"/>
</dbReference>
<feature type="compositionally biased region" description="Basic and acidic residues" evidence="16">
    <location>
        <begin position="612"/>
        <end position="635"/>
    </location>
</feature>
<evidence type="ECO:0000256" key="6">
    <source>
        <dbReference type="ARBA" id="ARBA00022737"/>
    </source>
</evidence>
<keyword evidence="7" id="KW-0391">Immunity</keyword>
<feature type="domain" description="Ig-like" evidence="18">
    <location>
        <begin position="477"/>
        <end position="555"/>
    </location>
</feature>
<evidence type="ECO:0000256" key="13">
    <source>
        <dbReference type="ARBA" id="ARBA00023180"/>
    </source>
</evidence>
<accession>A0A672KK39</accession>
<evidence type="ECO:0000313" key="20">
    <source>
        <dbReference type="Proteomes" id="UP000472262"/>
    </source>
</evidence>
<keyword evidence="5 17" id="KW-0812">Transmembrane</keyword>
<feature type="domain" description="Ig-like" evidence="18">
    <location>
        <begin position="404"/>
        <end position="468"/>
    </location>
</feature>
<evidence type="ECO:0000256" key="4">
    <source>
        <dbReference type="ARBA" id="ARBA00022475"/>
    </source>
</evidence>
<dbReference type="PANTHER" id="PTHR11973">
    <property type="entry name" value="CELL SURFACE GLYCOPROTEIN MUC18-RELATED"/>
    <property type="match status" value="1"/>
</dbReference>
<feature type="region of interest" description="Disordered" evidence="16">
    <location>
        <begin position="611"/>
        <end position="635"/>
    </location>
</feature>
<dbReference type="GO" id="GO:0030424">
    <property type="term" value="C:axon"/>
    <property type="evidence" value="ECO:0007669"/>
    <property type="project" value="UniProtKB-SubCell"/>
</dbReference>
<dbReference type="InterPro" id="IPR036179">
    <property type="entry name" value="Ig-like_dom_sf"/>
</dbReference>
<reference evidence="19" key="2">
    <citation type="submission" date="2025-09" db="UniProtKB">
        <authorList>
            <consortium name="Ensembl"/>
        </authorList>
    </citation>
    <scope>IDENTIFICATION</scope>
</reference>
<dbReference type="PROSITE" id="PS00290">
    <property type="entry name" value="IG_MHC"/>
    <property type="match status" value="1"/>
</dbReference>
<evidence type="ECO:0000313" key="19">
    <source>
        <dbReference type="Ensembl" id="ENSSGRP00000010767.1"/>
    </source>
</evidence>
<dbReference type="SUPFAM" id="SSF48726">
    <property type="entry name" value="Immunoglobulin"/>
    <property type="match status" value="4"/>
</dbReference>
<evidence type="ECO:0000256" key="14">
    <source>
        <dbReference type="ARBA" id="ARBA00023273"/>
    </source>
</evidence>
<proteinExistence type="predicted"/>
<dbReference type="InterPro" id="IPR003599">
    <property type="entry name" value="Ig_sub"/>
</dbReference>
<reference evidence="19" key="1">
    <citation type="submission" date="2025-08" db="UniProtKB">
        <authorList>
            <consortium name="Ensembl"/>
        </authorList>
    </citation>
    <scope>IDENTIFICATION</scope>
</reference>
<evidence type="ECO:0000256" key="16">
    <source>
        <dbReference type="SAM" id="MobiDB-lite"/>
    </source>
</evidence>
<dbReference type="FunCoup" id="A0A672KK39">
    <property type="interactions" value="849"/>
</dbReference>
<dbReference type="Pfam" id="PF08205">
    <property type="entry name" value="C2-set_2"/>
    <property type="match status" value="1"/>
</dbReference>
<dbReference type="InterPro" id="IPR007110">
    <property type="entry name" value="Ig-like_dom"/>
</dbReference>
<feature type="transmembrane region" description="Helical" evidence="17">
    <location>
        <begin position="579"/>
        <end position="601"/>
    </location>
</feature>
<dbReference type="PANTHER" id="PTHR11973:SF2">
    <property type="entry name" value="CD166 ANTIGEN"/>
    <property type="match status" value="1"/>
</dbReference>
<name>A0A672KK39_SINGR</name>
<dbReference type="Proteomes" id="UP000472262">
    <property type="component" value="Unassembled WGS sequence"/>
</dbReference>
<dbReference type="InParanoid" id="A0A672KK39"/>
<evidence type="ECO:0000256" key="9">
    <source>
        <dbReference type="ARBA" id="ARBA00022989"/>
    </source>
</evidence>
<evidence type="ECO:0000256" key="1">
    <source>
        <dbReference type="ARBA" id="ARBA00004251"/>
    </source>
</evidence>
<evidence type="ECO:0000256" key="8">
    <source>
        <dbReference type="ARBA" id="ARBA00022889"/>
    </source>
</evidence>
<keyword evidence="4" id="KW-1003">Cell membrane</keyword>
<dbReference type="SMART" id="SM00406">
    <property type="entry name" value="IGv"/>
    <property type="match status" value="2"/>
</dbReference>
<keyword evidence="9 17" id="KW-1133">Transmembrane helix</keyword>
<evidence type="ECO:0000256" key="3">
    <source>
        <dbReference type="ARBA" id="ARBA00004489"/>
    </source>
</evidence>
<evidence type="ECO:0000256" key="12">
    <source>
        <dbReference type="ARBA" id="ARBA00023157"/>
    </source>
</evidence>
<gene>
    <name evidence="19" type="primary">LOC107576815</name>
</gene>
<keyword evidence="11 17" id="KW-0472">Membrane</keyword>
<dbReference type="InterPro" id="IPR003006">
    <property type="entry name" value="Ig/MHC_CS"/>
</dbReference>
<evidence type="ECO:0000256" key="5">
    <source>
        <dbReference type="ARBA" id="ARBA00022692"/>
    </source>
</evidence>
<comment type="subcellular location">
    <subcellularLocation>
        <location evidence="1">Cell membrane</location>
        <topology evidence="1">Single-pass type I membrane protein</topology>
    </subcellularLocation>
    <subcellularLocation>
        <location evidence="3">Cell projection</location>
        <location evidence="3">Axon</location>
    </subcellularLocation>
    <subcellularLocation>
        <location evidence="2">Cell projection</location>
        <location evidence="2">Dendrite</location>
    </subcellularLocation>
</comment>
<dbReference type="InterPro" id="IPR013106">
    <property type="entry name" value="Ig_V-set"/>
</dbReference>
<dbReference type="GO" id="GO:0002250">
    <property type="term" value="P:adaptive immune response"/>
    <property type="evidence" value="ECO:0007669"/>
    <property type="project" value="UniProtKB-KW"/>
</dbReference>
<dbReference type="Gene3D" id="2.60.40.10">
    <property type="entry name" value="Immunoglobulins"/>
    <property type="match status" value="4"/>
</dbReference>
<evidence type="ECO:0000256" key="17">
    <source>
        <dbReference type="SAM" id="Phobius"/>
    </source>
</evidence>
<organism evidence="19 20">
    <name type="scientific">Sinocyclocheilus grahami</name>
    <name type="common">Dianchi golden-line fish</name>
    <name type="synonym">Barbus grahami</name>
    <dbReference type="NCBI Taxonomy" id="75366"/>
    <lineage>
        <taxon>Eukaryota</taxon>
        <taxon>Metazoa</taxon>
        <taxon>Chordata</taxon>
        <taxon>Craniata</taxon>
        <taxon>Vertebrata</taxon>
        <taxon>Euteleostomi</taxon>
        <taxon>Actinopterygii</taxon>
        <taxon>Neopterygii</taxon>
        <taxon>Teleostei</taxon>
        <taxon>Ostariophysi</taxon>
        <taxon>Cypriniformes</taxon>
        <taxon>Cyprinidae</taxon>
        <taxon>Cyprininae</taxon>
        <taxon>Sinocyclocheilus</taxon>
    </lineage>
</organism>
<evidence type="ECO:0000259" key="18">
    <source>
        <dbReference type="PROSITE" id="PS50835"/>
    </source>
</evidence>
<feature type="domain" description="Ig-like" evidence="18">
    <location>
        <begin position="310"/>
        <end position="394"/>
    </location>
</feature>
<dbReference type="InterPro" id="IPR013162">
    <property type="entry name" value="CD80_C2-set"/>
</dbReference>
<dbReference type="SMART" id="SM00408">
    <property type="entry name" value="IGc2"/>
    <property type="match status" value="2"/>
</dbReference>
<keyword evidence="15" id="KW-0393">Immunoglobulin domain</keyword>
<evidence type="ECO:0000256" key="10">
    <source>
        <dbReference type="ARBA" id="ARBA00023130"/>
    </source>
</evidence>
<dbReference type="Ensembl" id="ENSSGRT00000011693.1">
    <property type="protein sequence ID" value="ENSSGRP00000010767.1"/>
    <property type="gene ID" value="ENSSGRG00000006997.1"/>
</dbReference>
<keyword evidence="6" id="KW-0677">Repeat</keyword>
<dbReference type="GO" id="GO:0005886">
    <property type="term" value="C:plasma membrane"/>
    <property type="evidence" value="ECO:0007669"/>
    <property type="project" value="UniProtKB-SubCell"/>
</dbReference>
<evidence type="ECO:0000256" key="15">
    <source>
        <dbReference type="ARBA" id="ARBA00023319"/>
    </source>
</evidence>
<dbReference type="Pfam" id="PF13895">
    <property type="entry name" value="Ig_2"/>
    <property type="match status" value="1"/>
</dbReference>
<evidence type="ECO:0000256" key="7">
    <source>
        <dbReference type="ARBA" id="ARBA00022859"/>
    </source>
</evidence>
<keyword evidence="12" id="KW-1015">Disulfide bond</keyword>